<dbReference type="AlphaFoldDB" id="A0A5A9Z5G3"/>
<dbReference type="Proteomes" id="UP000325291">
    <property type="component" value="Unassembled WGS sequence"/>
</dbReference>
<reference evidence="1 2" key="1">
    <citation type="submission" date="2019-07" db="EMBL/GenBank/DDBJ databases">
        <title>Aquicoccus porphyridii gen. nov., sp. nov., isolated from a small marine red alga, Porphyridium marinum.</title>
        <authorList>
            <person name="Liu L."/>
        </authorList>
    </citation>
    <scope>NUCLEOTIDE SEQUENCE [LARGE SCALE GENOMIC DNA]</scope>
    <source>
        <strain evidence="1 2">L1 8-17</strain>
    </source>
</reference>
<dbReference type="RefSeq" id="WP_111367270.1">
    <property type="nucleotide sequence ID" value="NZ_VINQ01000013.1"/>
</dbReference>
<comment type="caution">
    <text evidence="1">The sequence shown here is derived from an EMBL/GenBank/DDBJ whole genome shotgun (WGS) entry which is preliminary data.</text>
</comment>
<keyword evidence="2" id="KW-1185">Reference proteome</keyword>
<protein>
    <recommendedName>
        <fullName evidence="3">Dihydrodipicolinate reductase</fullName>
    </recommendedName>
</protein>
<evidence type="ECO:0000313" key="2">
    <source>
        <dbReference type="Proteomes" id="UP000325291"/>
    </source>
</evidence>
<proteinExistence type="predicted"/>
<dbReference type="EMBL" id="VINQ01000013">
    <property type="protein sequence ID" value="KAA0912433.1"/>
    <property type="molecule type" value="Genomic_DNA"/>
</dbReference>
<accession>A0A5A9Z5G3</accession>
<gene>
    <name evidence="1" type="ORF">FLO80_15315</name>
</gene>
<evidence type="ECO:0000313" key="1">
    <source>
        <dbReference type="EMBL" id="KAA0912433.1"/>
    </source>
</evidence>
<evidence type="ECO:0008006" key="3">
    <source>
        <dbReference type="Google" id="ProtNLM"/>
    </source>
</evidence>
<organism evidence="1 2">
    <name type="scientific">Aquicoccus porphyridii</name>
    <dbReference type="NCBI Taxonomy" id="1852029"/>
    <lineage>
        <taxon>Bacteria</taxon>
        <taxon>Pseudomonadati</taxon>
        <taxon>Pseudomonadota</taxon>
        <taxon>Alphaproteobacteria</taxon>
        <taxon>Rhodobacterales</taxon>
        <taxon>Paracoccaceae</taxon>
        <taxon>Aquicoccus</taxon>
    </lineage>
</organism>
<name>A0A5A9Z5G3_9RHOB</name>
<sequence length="125" mass="14120">MTRFLICFSIIATLYPASLPADGGGIDLSYRMRIVTEADFREHVVDRRAVGRNGDWNLSRSNGRLQGIYGGRQFKGMWRWSNVNWCRKGTLGGAMVDDCWRLEIDGGKLRVAPAKGGNTYTYRLN</sequence>